<protein>
    <submittedName>
        <fullName evidence="1">Uncharacterized protein</fullName>
    </submittedName>
</protein>
<evidence type="ECO:0000313" key="1">
    <source>
        <dbReference type="EMBL" id="MET3870092.1"/>
    </source>
</evidence>
<sequence>MIHGPALPDARERAKAIVAAHYEGLAHQDVPAGRRAMYVRKAEQARLVVEGGSSPLIEQEARLRRIDSATLAQSILDRANGAGDALELQRIALNVEIEQCESHAAIVRLLARHGMAFAS</sequence>
<dbReference type="RefSeq" id="WP_209651204.1">
    <property type="nucleotide sequence ID" value="NZ_JBEPNV010000005.1"/>
</dbReference>
<comment type="caution">
    <text evidence="1">The sequence shown here is derived from an EMBL/GenBank/DDBJ whole genome shotgun (WGS) entry which is preliminary data.</text>
</comment>
<proteinExistence type="predicted"/>
<accession>A0ABV2NU92</accession>
<dbReference type="EMBL" id="JBEPNW010000008">
    <property type="protein sequence ID" value="MET3870092.1"/>
    <property type="molecule type" value="Genomic_DNA"/>
</dbReference>
<gene>
    <name evidence="1" type="ORF">ABIC20_007477</name>
</gene>
<reference evidence="1 2" key="1">
    <citation type="submission" date="2024-06" db="EMBL/GenBank/DDBJ databases">
        <title>Genomics of switchgrass bacterial isolates.</title>
        <authorList>
            <person name="Shade A."/>
        </authorList>
    </citation>
    <scope>NUCLEOTIDE SEQUENCE [LARGE SCALE GENOMIC DNA]</scope>
    <source>
        <strain evidence="1 2">PvP084</strain>
    </source>
</reference>
<organism evidence="1 2">
    <name type="scientific">Methylobacterium radiotolerans</name>
    <dbReference type="NCBI Taxonomy" id="31998"/>
    <lineage>
        <taxon>Bacteria</taxon>
        <taxon>Pseudomonadati</taxon>
        <taxon>Pseudomonadota</taxon>
        <taxon>Alphaproteobacteria</taxon>
        <taxon>Hyphomicrobiales</taxon>
        <taxon>Methylobacteriaceae</taxon>
        <taxon>Methylobacterium</taxon>
    </lineage>
</organism>
<dbReference type="Proteomes" id="UP001549119">
    <property type="component" value="Unassembled WGS sequence"/>
</dbReference>
<evidence type="ECO:0000313" key="2">
    <source>
        <dbReference type="Proteomes" id="UP001549119"/>
    </source>
</evidence>
<name>A0ABV2NU92_9HYPH</name>
<keyword evidence="2" id="KW-1185">Reference proteome</keyword>